<proteinExistence type="predicted"/>
<dbReference type="RefSeq" id="XP_033658788.1">
    <property type="nucleotide sequence ID" value="XM_033794074.1"/>
</dbReference>
<feature type="transmembrane region" description="Helical" evidence="2">
    <location>
        <begin position="51"/>
        <end position="74"/>
    </location>
</feature>
<dbReference type="AlphaFoldDB" id="A0A6A6JXA2"/>
<sequence>MENKPDEAAVTHEVSNDSGVQKKRGIMNTLYPPGPKPGAGGRIKNHCRRFWWCDLLVLAVIVLVIVLPIIFVGIPNKAQHDLDKSTLEVTAQEVTSPTPDSLKLRLVSVAKSSSQFHPKIRAFRAALSLEGKEPFLHIDVPEVKAEAETEIIIDEALKIEDLERFTEYTMTVMGSEEFTVHMDGETKIKQSGLQEIDVDYNKVVKMKGLNKLEGLNIFDLKILSGKNEILADGSNMVGKVFIPNPSVMTLELGNVTMNLQVDGKAVGTSLLPNLRLAPGNNTVPMQSKIDQLGIITLIKNKFKNGVIPLEIVGNSSIVEGGQHLTYYEKAIQNNVIKVDLDAGPALKGIGIDIGSFQ</sequence>
<keyword evidence="2" id="KW-0472">Membrane</keyword>
<dbReference type="Pfam" id="PF12505">
    <property type="entry name" value="DUF3712"/>
    <property type="match status" value="1"/>
</dbReference>
<dbReference type="GeneID" id="54547249"/>
<dbReference type="InterPro" id="IPR022185">
    <property type="entry name" value="DUF3712"/>
</dbReference>
<gene>
    <name evidence="3" type="ORF">EI97DRAFT_24292</name>
</gene>
<dbReference type="PANTHER" id="PTHR35895">
    <property type="entry name" value="CHROMOSOME 16, WHOLE GENOME SHOTGUN SEQUENCE"/>
    <property type="match status" value="1"/>
</dbReference>
<keyword evidence="4" id="KW-1185">Reference proteome</keyword>
<dbReference type="Proteomes" id="UP000800097">
    <property type="component" value="Unassembled WGS sequence"/>
</dbReference>
<name>A0A6A6JXA2_WESOR</name>
<feature type="region of interest" description="Disordered" evidence="1">
    <location>
        <begin position="1"/>
        <end position="35"/>
    </location>
</feature>
<evidence type="ECO:0000256" key="1">
    <source>
        <dbReference type="SAM" id="MobiDB-lite"/>
    </source>
</evidence>
<feature type="compositionally biased region" description="Basic and acidic residues" evidence="1">
    <location>
        <begin position="1"/>
        <end position="10"/>
    </location>
</feature>
<evidence type="ECO:0000313" key="3">
    <source>
        <dbReference type="EMBL" id="KAF2281251.1"/>
    </source>
</evidence>
<protein>
    <submittedName>
        <fullName evidence="3">Uncharacterized protein</fullName>
    </submittedName>
</protein>
<dbReference type="PANTHER" id="PTHR35895:SF1">
    <property type="entry name" value="LIPID-BINDING SERUM GLYCOPROTEIN C-TERMINAL DOMAIN-CONTAINING PROTEIN"/>
    <property type="match status" value="1"/>
</dbReference>
<reference evidence="3" key="1">
    <citation type="journal article" date="2020" name="Stud. Mycol.">
        <title>101 Dothideomycetes genomes: a test case for predicting lifestyles and emergence of pathogens.</title>
        <authorList>
            <person name="Haridas S."/>
            <person name="Albert R."/>
            <person name="Binder M."/>
            <person name="Bloem J."/>
            <person name="Labutti K."/>
            <person name="Salamov A."/>
            <person name="Andreopoulos B."/>
            <person name="Baker S."/>
            <person name="Barry K."/>
            <person name="Bills G."/>
            <person name="Bluhm B."/>
            <person name="Cannon C."/>
            <person name="Castanera R."/>
            <person name="Culley D."/>
            <person name="Daum C."/>
            <person name="Ezra D."/>
            <person name="Gonzalez J."/>
            <person name="Henrissat B."/>
            <person name="Kuo A."/>
            <person name="Liang C."/>
            <person name="Lipzen A."/>
            <person name="Lutzoni F."/>
            <person name="Magnuson J."/>
            <person name="Mondo S."/>
            <person name="Nolan M."/>
            <person name="Ohm R."/>
            <person name="Pangilinan J."/>
            <person name="Park H.-J."/>
            <person name="Ramirez L."/>
            <person name="Alfaro M."/>
            <person name="Sun H."/>
            <person name="Tritt A."/>
            <person name="Yoshinaga Y."/>
            <person name="Zwiers L.-H."/>
            <person name="Turgeon B."/>
            <person name="Goodwin S."/>
            <person name="Spatafora J."/>
            <person name="Crous P."/>
            <person name="Grigoriev I."/>
        </authorList>
    </citation>
    <scope>NUCLEOTIDE SEQUENCE</scope>
    <source>
        <strain evidence="3">CBS 379.55</strain>
    </source>
</reference>
<dbReference type="GO" id="GO:0000329">
    <property type="term" value="C:fungal-type vacuole membrane"/>
    <property type="evidence" value="ECO:0007669"/>
    <property type="project" value="InterPro"/>
</dbReference>
<dbReference type="OrthoDB" id="10039566at2759"/>
<evidence type="ECO:0000313" key="4">
    <source>
        <dbReference type="Proteomes" id="UP000800097"/>
    </source>
</evidence>
<dbReference type="EMBL" id="ML986484">
    <property type="protein sequence ID" value="KAF2281251.1"/>
    <property type="molecule type" value="Genomic_DNA"/>
</dbReference>
<organism evidence="3 4">
    <name type="scientific">Westerdykella ornata</name>
    <dbReference type="NCBI Taxonomy" id="318751"/>
    <lineage>
        <taxon>Eukaryota</taxon>
        <taxon>Fungi</taxon>
        <taxon>Dikarya</taxon>
        <taxon>Ascomycota</taxon>
        <taxon>Pezizomycotina</taxon>
        <taxon>Dothideomycetes</taxon>
        <taxon>Pleosporomycetidae</taxon>
        <taxon>Pleosporales</taxon>
        <taxon>Sporormiaceae</taxon>
        <taxon>Westerdykella</taxon>
    </lineage>
</organism>
<dbReference type="InterPro" id="IPR046368">
    <property type="entry name" value="Tag1"/>
</dbReference>
<accession>A0A6A6JXA2</accession>
<keyword evidence="2" id="KW-1133">Transmembrane helix</keyword>
<evidence type="ECO:0000256" key="2">
    <source>
        <dbReference type="SAM" id="Phobius"/>
    </source>
</evidence>
<keyword evidence="2" id="KW-0812">Transmembrane</keyword>